<evidence type="ECO:0000313" key="2">
    <source>
        <dbReference type="EMBL" id="MFD2098741.1"/>
    </source>
</evidence>
<dbReference type="Gene3D" id="2.30.40.10">
    <property type="entry name" value="Urease, subunit C, domain 1"/>
    <property type="match status" value="1"/>
</dbReference>
<dbReference type="Pfam" id="PF01979">
    <property type="entry name" value="Amidohydro_1"/>
    <property type="match status" value="1"/>
</dbReference>
<dbReference type="InterPro" id="IPR051781">
    <property type="entry name" value="Metallo-dep_Hydrolase"/>
</dbReference>
<dbReference type="PANTHER" id="PTHR43135">
    <property type="entry name" value="ALPHA-D-RIBOSE 1-METHYLPHOSPHONATE 5-TRIPHOSPHATE DIPHOSPHATASE"/>
    <property type="match status" value="1"/>
</dbReference>
<keyword evidence="3" id="KW-1185">Reference proteome</keyword>
<name>A0ABW4XVW9_9FLAO</name>
<dbReference type="PANTHER" id="PTHR43135:SF3">
    <property type="entry name" value="ALPHA-D-RIBOSE 1-METHYLPHOSPHONATE 5-TRIPHOSPHATE DIPHOSPHATASE"/>
    <property type="match status" value="1"/>
</dbReference>
<sequence length="425" mass="47682">MVISNINLIDGTGGPMQEGVSLGIKNGEIVAIDSILPGKGSTQIDGTGKYLIPGLFDCHTHTTDYNRDFPRFMHYGVTSIFITGGSLCTDAYYTEMREHGEQDSIPAPRVFHTSQHFSMEGRHPSKTYVSNNWQDGKTIFFLKDTAQIERLVHRVSKNPIVGIKLTIEDGPAPPFVERIPQEFINKIVEEGEKHGLEVFGHVSDNIELEMAINGGVQNLIHYTGVNIDPSNEHHLELLKKFRERDPSWVTTLMIDKSFLYPLHPEWFENTAMLPEYRESINYINPGMIMRSNMHAKGLKEEFGMEDANLPEGIIPQVQDIQYLNGKGFNMVLGTDTGNDFNFPGYSFHEEMQLMELGDISRLDIIKMGTLNAAKMLGVEDQLGSIEIGKLADMVILNENPLESISNTLSINSVLKNGVIQERIKN</sequence>
<dbReference type="InterPro" id="IPR006680">
    <property type="entry name" value="Amidohydro-rel"/>
</dbReference>
<protein>
    <submittedName>
        <fullName evidence="2">Amidohydrolase family protein</fullName>
    </submittedName>
</protein>
<dbReference type="InterPro" id="IPR011059">
    <property type="entry name" value="Metal-dep_hydrolase_composite"/>
</dbReference>
<comment type="caution">
    <text evidence="2">The sequence shown here is derived from an EMBL/GenBank/DDBJ whole genome shotgun (WGS) entry which is preliminary data.</text>
</comment>
<gene>
    <name evidence="2" type="ORF">ACFSJE_03075</name>
</gene>
<dbReference type="InterPro" id="IPR032466">
    <property type="entry name" value="Metal_Hydrolase"/>
</dbReference>
<dbReference type="Gene3D" id="3.30.110.90">
    <property type="entry name" value="Amidohydrolase"/>
    <property type="match status" value="1"/>
</dbReference>
<feature type="domain" description="Amidohydrolase-related" evidence="1">
    <location>
        <begin position="50"/>
        <end position="418"/>
    </location>
</feature>
<dbReference type="EMBL" id="JBHUHU010000001">
    <property type="protein sequence ID" value="MFD2098741.1"/>
    <property type="molecule type" value="Genomic_DNA"/>
</dbReference>
<evidence type="ECO:0000313" key="3">
    <source>
        <dbReference type="Proteomes" id="UP001597342"/>
    </source>
</evidence>
<dbReference type="SUPFAM" id="SSF51338">
    <property type="entry name" value="Composite domain of metallo-dependent hydrolases"/>
    <property type="match status" value="1"/>
</dbReference>
<reference evidence="3" key="1">
    <citation type="journal article" date="2019" name="Int. J. Syst. Evol. Microbiol.">
        <title>The Global Catalogue of Microorganisms (GCM) 10K type strain sequencing project: providing services to taxonomists for standard genome sequencing and annotation.</title>
        <authorList>
            <consortium name="The Broad Institute Genomics Platform"/>
            <consortium name="The Broad Institute Genome Sequencing Center for Infectious Disease"/>
            <person name="Wu L."/>
            <person name="Ma J."/>
        </authorList>
    </citation>
    <scope>NUCLEOTIDE SEQUENCE [LARGE SCALE GENOMIC DNA]</scope>
    <source>
        <strain evidence="3">JCM 3389</strain>
    </source>
</reference>
<dbReference type="RefSeq" id="WP_379829511.1">
    <property type="nucleotide sequence ID" value="NZ_JBHUHU010000001.1"/>
</dbReference>
<dbReference type="SUPFAM" id="SSF51556">
    <property type="entry name" value="Metallo-dependent hydrolases"/>
    <property type="match status" value="1"/>
</dbReference>
<evidence type="ECO:0000259" key="1">
    <source>
        <dbReference type="Pfam" id="PF01979"/>
    </source>
</evidence>
<dbReference type="Proteomes" id="UP001597342">
    <property type="component" value="Unassembled WGS sequence"/>
</dbReference>
<dbReference type="Gene3D" id="1.20.58.520">
    <property type="entry name" value="Amidohydrolase"/>
    <property type="match status" value="1"/>
</dbReference>
<accession>A0ABW4XVW9</accession>
<dbReference type="Gene3D" id="3.40.50.10910">
    <property type="entry name" value="Amidohydrolase"/>
    <property type="match status" value="1"/>
</dbReference>
<proteinExistence type="predicted"/>
<organism evidence="2 3">
    <name type="scientific">Flagellimonas iocasae</name>
    <dbReference type="NCBI Taxonomy" id="2055905"/>
    <lineage>
        <taxon>Bacteria</taxon>
        <taxon>Pseudomonadati</taxon>
        <taxon>Bacteroidota</taxon>
        <taxon>Flavobacteriia</taxon>
        <taxon>Flavobacteriales</taxon>
        <taxon>Flavobacteriaceae</taxon>
        <taxon>Flagellimonas</taxon>
    </lineage>
</organism>